<gene>
    <name evidence="3" type="ORF">IC621_18415</name>
</gene>
<feature type="domain" description="Plasmid pRiA4b Orf3-like" evidence="1">
    <location>
        <begin position="176"/>
        <end position="362"/>
    </location>
</feature>
<comment type="caution">
    <text evidence="3">The sequence shown here is derived from an EMBL/GenBank/DDBJ whole genome shotgun (WGS) entry which is preliminary data.</text>
</comment>
<dbReference type="AlphaFoldDB" id="A0A926NQJ7"/>
<sequence>MLIQCTKKLLDELGVTPVSQIEEDPLFSWHANLLKVGRKKTVVLVNDRNLYAIVLHGLKAKDMKTIGKLIVQAIRETFEAECIKDEVIEQFLQHSPHIAFSKTKDRTSVARMNKACENVYYFGKLLDNDSINQVEMNLRINGLLAGVGKNDYIYPKEEKYKHLEELAGQPIFQSEAVELKVKLMLERREVWRKIVVPTNTTFPKLHRILQIVFHWKNRHLYDFYIYPINTDGKVIAINQDRPIVNLVCDEEAFHYQGDVPMKMDTGIKLSEYLPAKIVYNYDFGDSWQHTIEVVRVIENFDLNYPICIDGEGAAPPEDVGGEQGYKAFLLITSDKNHQDYEHMLEWGMRQGYREFDKEEINRSLRRV</sequence>
<dbReference type="InterPro" id="IPR024047">
    <property type="entry name" value="MM3350-like_sf"/>
</dbReference>
<feature type="domain" description="DUF6933" evidence="2">
    <location>
        <begin position="2"/>
        <end position="158"/>
    </location>
</feature>
<dbReference type="InterPro" id="IPR012912">
    <property type="entry name" value="Plasmid_pRiA4b_Orf3-like"/>
</dbReference>
<dbReference type="RefSeq" id="WP_191160148.1">
    <property type="nucleotide sequence ID" value="NZ_JACXAI010000026.1"/>
</dbReference>
<evidence type="ECO:0000313" key="3">
    <source>
        <dbReference type="EMBL" id="MBD1382197.1"/>
    </source>
</evidence>
<evidence type="ECO:0000259" key="1">
    <source>
        <dbReference type="Pfam" id="PF07929"/>
    </source>
</evidence>
<accession>A0A926NQJ7</accession>
<reference evidence="3" key="1">
    <citation type="submission" date="2020-09" db="EMBL/GenBank/DDBJ databases">
        <title>A novel bacterium of genus Bacillus, isolated from South China Sea.</title>
        <authorList>
            <person name="Huang H."/>
            <person name="Mo K."/>
            <person name="Hu Y."/>
        </authorList>
    </citation>
    <scope>NUCLEOTIDE SEQUENCE</scope>
    <source>
        <strain evidence="3">IB182487</strain>
    </source>
</reference>
<evidence type="ECO:0000313" key="4">
    <source>
        <dbReference type="Proteomes" id="UP000626844"/>
    </source>
</evidence>
<dbReference type="Pfam" id="PF22016">
    <property type="entry name" value="DUF6933"/>
    <property type="match status" value="1"/>
</dbReference>
<organism evidence="3 4">
    <name type="scientific">Metabacillus arenae</name>
    <dbReference type="NCBI Taxonomy" id="2771434"/>
    <lineage>
        <taxon>Bacteria</taxon>
        <taxon>Bacillati</taxon>
        <taxon>Bacillota</taxon>
        <taxon>Bacilli</taxon>
        <taxon>Bacillales</taxon>
        <taxon>Bacillaceae</taxon>
        <taxon>Metabacillus</taxon>
    </lineage>
</organism>
<dbReference type="EMBL" id="JACXAI010000026">
    <property type="protein sequence ID" value="MBD1382197.1"/>
    <property type="molecule type" value="Genomic_DNA"/>
</dbReference>
<dbReference type="SUPFAM" id="SSF159941">
    <property type="entry name" value="MM3350-like"/>
    <property type="match status" value="1"/>
</dbReference>
<proteinExistence type="predicted"/>
<dbReference type="PANTHER" id="PTHR41878">
    <property type="entry name" value="LEXA REPRESSOR-RELATED"/>
    <property type="match status" value="1"/>
</dbReference>
<keyword evidence="4" id="KW-1185">Reference proteome</keyword>
<evidence type="ECO:0000259" key="2">
    <source>
        <dbReference type="Pfam" id="PF22016"/>
    </source>
</evidence>
<dbReference type="PANTHER" id="PTHR41878:SF1">
    <property type="entry name" value="TNPR PROTEIN"/>
    <property type="match status" value="1"/>
</dbReference>
<dbReference type="Proteomes" id="UP000626844">
    <property type="component" value="Unassembled WGS sequence"/>
</dbReference>
<name>A0A926NQJ7_9BACI</name>
<dbReference type="InterPro" id="IPR053864">
    <property type="entry name" value="DUF6933"/>
</dbReference>
<protein>
    <submittedName>
        <fullName evidence="3">Plasmid pRiA4b ORF-3 family protein</fullName>
    </submittedName>
</protein>
<dbReference type="Pfam" id="PF07929">
    <property type="entry name" value="PRiA4_ORF3"/>
    <property type="match status" value="1"/>
</dbReference>
<dbReference type="Gene3D" id="3.10.290.30">
    <property type="entry name" value="MM3350-like"/>
    <property type="match status" value="1"/>
</dbReference>